<evidence type="ECO:0000313" key="12">
    <source>
        <dbReference type="EMBL" id="PAV16719.1"/>
    </source>
</evidence>
<dbReference type="GO" id="GO:0046355">
    <property type="term" value="P:mannan catabolic process"/>
    <property type="evidence" value="ECO:0007669"/>
    <property type="project" value="UniProtKB-ARBA"/>
</dbReference>
<dbReference type="SMART" id="SM00236">
    <property type="entry name" value="fCBD"/>
    <property type="match status" value="1"/>
</dbReference>
<evidence type="ECO:0000256" key="8">
    <source>
        <dbReference type="ARBA" id="ARBA00023295"/>
    </source>
</evidence>
<comment type="caution">
    <text evidence="12">The sequence shown here is derived from an EMBL/GenBank/DDBJ whole genome shotgun (WGS) entry which is preliminary data.</text>
</comment>
<evidence type="ECO:0000256" key="3">
    <source>
        <dbReference type="ARBA" id="ARBA00005641"/>
    </source>
</evidence>
<dbReference type="InterPro" id="IPR017853">
    <property type="entry name" value="GH"/>
</dbReference>
<dbReference type="PROSITE" id="PS50011">
    <property type="entry name" value="PROTEIN_KINASE_DOM"/>
    <property type="match status" value="1"/>
</dbReference>
<dbReference type="InParanoid" id="A0A286UAX7"/>
<dbReference type="SUPFAM" id="SSF57180">
    <property type="entry name" value="Cellulose-binding domain"/>
    <property type="match status" value="1"/>
</dbReference>
<dbReference type="Pfam" id="PF07714">
    <property type="entry name" value="PK_Tyr_Ser-Thr"/>
    <property type="match status" value="1"/>
</dbReference>
<dbReference type="InterPro" id="IPR000719">
    <property type="entry name" value="Prot_kinase_dom"/>
</dbReference>
<evidence type="ECO:0000256" key="1">
    <source>
        <dbReference type="ARBA" id="ARBA00001678"/>
    </source>
</evidence>
<evidence type="ECO:0000256" key="9">
    <source>
        <dbReference type="SAM" id="SignalP"/>
    </source>
</evidence>
<dbReference type="Gene3D" id="3.20.20.80">
    <property type="entry name" value="Glycosidases"/>
    <property type="match status" value="1"/>
</dbReference>
<protein>
    <recommendedName>
        <fullName evidence="4">mannan endo-1,4-beta-mannosidase</fullName>
        <ecNumber evidence="4">3.2.1.78</ecNumber>
    </recommendedName>
</protein>
<dbReference type="EMBL" id="NBII01000008">
    <property type="protein sequence ID" value="PAV16719.1"/>
    <property type="molecule type" value="Genomic_DNA"/>
</dbReference>
<keyword evidence="6 9" id="KW-0732">Signal</keyword>
<evidence type="ECO:0000259" key="11">
    <source>
        <dbReference type="PROSITE" id="PS51164"/>
    </source>
</evidence>
<comment type="catalytic activity">
    <reaction evidence="1">
        <text>Random hydrolysis of (1-&gt;4)-beta-D-mannosidic linkages in mannans, galactomannans and glucomannans.</text>
        <dbReference type="EC" id="3.2.1.78"/>
    </reaction>
</comment>
<dbReference type="Gene3D" id="1.10.510.10">
    <property type="entry name" value="Transferase(Phosphotransferase) domain 1"/>
    <property type="match status" value="1"/>
</dbReference>
<evidence type="ECO:0000313" key="13">
    <source>
        <dbReference type="Proteomes" id="UP000217199"/>
    </source>
</evidence>
<evidence type="ECO:0000259" key="10">
    <source>
        <dbReference type="PROSITE" id="PS50011"/>
    </source>
</evidence>
<sequence length="1135" mass="126662">MNRVGILAALSIVPLVSAQASEWGQCGGIGWTGPTTCVTGTVCTVQNDYYSQCLPGVASSATTTSTIASTTTTVVSSTTAPASTPTVTGFVKTSGQKFVLNGDEYIVAGTNAYWLAQESDADIDTAFNDIATAGLTTVRTWGFNDVTAVQNYGAYYQLWQNGVATFNTGDYGISRFDAVVASAKAHGIRLIVALTNNWSDYGGMDVYVNQLNSGGTHDTFYTNAKVIAAYKNYISNFVGRYKDEPTILGWELANEPRCSGSTGSASSACDTTGSTIKTWATEISAYIKSIDSNHLVAMGDEGWFQWANPPTYPYAPGVGIDFESNLQISTLDFGTVHSYPESWGQAANESAWGLQWISDHAAAQKTANKPVILEEFGVTTNQATIYTGWWNEIISSGLTGDLIWQAGSQLSTGPTPDDGYAVYPTGTVYPIMESAAAALKKRDDADVYMYLFSLSLHTDFMSSPEANLDYDVDFYIPEFLWNLWLESCPMDMYKRASDAFSGFLSTGLHVFDVNKNELSTGSNKHPYSFEPFDPIRRAVPRIVDKPEWVAANNAFSALEREAETAIRSLMHQVDTRLQPSKLYGINTSRKDLRKLGKSQLSLGIHALQSLQKYLIFLRFRNRREFWTLLKLSTKSQHYGSLSTLKEKNREHLDTRKLLESFTCFLTQDYIAHQNISFVADCIHKNYKNLGEAELCLGVSPEPDEYILSPACFGDVGGDEGKRQTEDVYNYFFPVSPHFTIYIFIDYQLPSLSDERTNHFLHPTAYIKPAIEHDTEYSDDVYQRNTLILQTAPPYVIFVSSRSMIRTLTYYNERRWLPHPENLDFSKLLRGCREESVTHMLLVKASIEVIDLTDDVTLSGEYAVCHGTFADVWKGVWSDRLENTDKFVALKALRANLVGYAQEKLLQRLKAEIKAWYRLDHPNIAKFYGIMQLPNTLAMVSPWCENGTVVKYLEEVNPGANRLQLCYEVASGVEYLHKCNPLVVHGDLKSFNILIDDEGHAVITDFGLAKVKEEVSGVLPSSFFGGSTRWMAPELLVSQVEDEKRSPFTTYTDVYAFASVCLEILTGELPYANRRNDHGVTFDIMSGLKPTSGLKFVNDNPKTVALWSLLNECWDQIALIRPDMTQMRKFLNLIRH</sequence>
<dbReference type="GO" id="GO:0030248">
    <property type="term" value="F:cellulose binding"/>
    <property type="evidence" value="ECO:0007669"/>
    <property type="project" value="InterPro"/>
</dbReference>
<dbReference type="InterPro" id="IPR045053">
    <property type="entry name" value="MAN-like"/>
</dbReference>
<dbReference type="PANTHER" id="PTHR31451">
    <property type="match status" value="1"/>
</dbReference>
<dbReference type="STRING" id="2282107.A0A286UAX7"/>
<feature type="domain" description="CBM1" evidence="11">
    <location>
        <begin position="18"/>
        <end position="54"/>
    </location>
</feature>
<dbReference type="GO" id="GO:0005576">
    <property type="term" value="C:extracellular region"/>
    <property type="evidence" value="ECO:0007669"/>
    <property type="project" value="UniProtKB-SubCell"/>
</dbReference>
<dbReference type="Proteomes" id="UP000217199">
    <property type="component" value="Unassembled WGS sequence"/>
</dbReference>
<feature type="signal peptide" evidence="9">
    <location>
        <begin position="1"/>
        <end position="18"/>
    </location>
</feature>
<comment type="subcellular location">
    <subcellularLocation>
        <location evidence="2">Secreted</location>
    </subcellularLocation>
</comment>
<feature type="chain" id="PRO_5013823721" description="mannan endo-1,4-beta-mannosidase" evidence="9">
    <location>
        <begin position="19"/>
        <end position="1135"/>
    </location>
</feature>
<dbReference type="Pfam" id="PF00734">
    <property type="entry name" value="CBM_1"/>
    <property type="match status" value="1"/>
</dbReference>
<organism evidence="12 13">
    <name type="scientific">Pyrrhoderma noxium</name>
    <dbReference type="NCBI Taxonomy" id="2282107"/>
    <lineage>
        <taxon>Eukaryota</taxon>
        <taxon>Fungi</taxon>
        <taxon>Dikarya</taxon>
        <taxon>Basidiomycota</taxon>
        <taxon>Agaricomycotina</taxon>
        <taxon>Agaricomycetes</taxon>
        <taxon>Hymenochaetales</taxon>
        <taxon>Hymenochaetaceae</taxon>
        <taxon>Pyrrhoderma</taxon>
    </lineage>
</organism>
<dbReference type="PANTHER" id="PTHR31451:SF39">
    <property type="entry name" value="MANNAN ENDO-1,4-BETA-MANNOSIDASE 1"/>
    <property type="match status" value="1"/>
</dbReference>
<name>A0A286UAX7_9AGAM</name>
<dbReference type="InterPro" id="IPR011009">
    <property type="entry name" value="Kinase-like_dom_sf"/>
</dbReference>
<dbReference type="InterPro" id="IPR000254">
    <property type="entry name" value="CBD"/>
</dbReference>
<evidence type="ECO:0000256" key="7">
    <source>
        <dbReference type="ARBA" id="ARBA00022801"/>
    </source>
</evidence>
<keyword evidence="13" id="KW-1185">Reference proteome</keyword>
<keyword evidence="5" id="KW-0964">Secreted</keyword>
<dbReference type="PROSITE" id="PS00562">
    <property type="entry name" value="CBM1_1"/>
    <property type="match status" value="1"/>
</dbReference>
<dbReference type="GO" id="GO:0016985">
    <property type="term" value="F:mannan endo-1,4-beta-mannosidase activity"/>
    <property type="evidence" value="ECO:0007669"/>
    <property type="project" value="UniProtKB-EC"/>
</dbReference>
<keyword evidence="8" id="KW-0326">Glycosidase</keyword>
<dbReference type="SMART" id="SM00220">
    <property type="entry name" value="S_TKc"/>
    <property type="match status" value="1"/>
</dbReference>
<accession>A0A286UAX7</accession>
<dbReference type="PROSITE" id="PS00108">
    <property type="entry name" value="PROTEIN_KINASE_ST"/>
    <property type="match status" value="1"/>
</dbReference>
<dbReference type="SUPFAM" id="SSF51445">
    <property type="entry name" value="(Trans)glycosidases"/>
    <property type="match status" value="1"/>
</dbReference>
<reference evidence="12 13" key="1">
    <citation type="journal article" date="2017" name="Mol. Ecol.">
        <title>Comparative and population genomic landscape of Phellinus noxius: A hypervariable fungus causing root rot in trees.</title>
        <authorList>
            <person name="Chung C.L."/>
            <person name="Lee T.J."/>
            <person name="Akiba M."/>
            <person name="Lee H.H."/>
            <person name="Kuo T.H."/>
            <person name="Liu D."/>
            <person name="Ke H.M."/>
            <person name="Yokoi T."/>
            <person name="Roa M.B."/>
            <person name="Lu M.J."/>
            <person name="Chang Y.Y."/>
            <person name="Ann P.J."/>
            <person name="Tsai J.N."/>
            <person name="Chen C.Y."/>
            <person name="Tzean S.S."/>
            <person name="Ota Y."/>
            <person name="Hattori T."/>
            <person name="Sahashi N."/>
            <person name="Liou R.F."/>
            <person name="Kikuchi T."/>
            <person name="Tsai I.J."/>
        </authorList>
    </citation>
    <scope>NUCLEOTIDE SEQUENCE [LARGE SCALE GENOMIC DNA]</scope>
    <source>
        <strain evidence="12 13">FFPRI411160</strain>
    </source>
</reference>
<evidence type="ECO:0000256" key="4">
    <source>
        <dbReference type="ARBA" id="ARBA00012706"/>
    </source>
</evidence>
<dbReference type="InterPro" id="IPR001547">
    <property type="entry name" value="Glyco_hydro_5"/>
</dbReference>
<dbReference type="InterPro" id="IPR035971">
    <property type="entry name" value="CBD_sf"/>
</dbReference>
<dbReference type="PROSITE" id="PS51164">
    <property type="entry name" value="CBM1_2"/>
    <property type="match status" value="1"/>
</dbReference>
<dbReference type="EC" id="3.2.1.78" evidence="4"/>
<dbReference type="OrthoDB" id="6718656at2759"/>
<evidence type="ECO:0000256" key="6">
    <source>
        <dbReference type="ARBA" id="ARBA00022729"/>
    </source>
</evidence>
<dbReference type="InterPro" id="IPR018087">
    <property type="entry name" value="Glyco_hydro_5_CS"/>
</dbReference>
<dbReference type="AlphaFoldDB" id="A0A286UAX7"/>
<proteinExistence type="inferred from homology"/>
<evidence type="ECO:0000256" key="5">
    <source>
        <dbReference type="ARBA" id="ARBA00022525"/>
    </source>
</evidence>
<dbReference type="GO" id="GO:0005524">
    <property type="term" value="F:ATP binding"/>
    <property type="evidence" value="ECO:0007669"/>
    <property type="project" value="InterPro"/>
</dbReference>
<comment type="similarity">
    <text evidence="3">Belongs to the glycosyl hydrolase 5 (cellulase A) family.</text>
</comment>
<dbReference type="GO" id="GO:0004672">
    <property type="term" value="F:protein kinase activity"/>
    <property type="evidence" value="ECO:0007669"/>
    <property type="project" value="InterPro"/>
</dbReference>
<dbReference type="PROSITE" id="PS00659">
    <property type="entry name" value="GLYCOSYL_HYDROL_F5"/>
    <property type="match status" value="1"/>
</dbReference>
<feature type="domain" description="Protein kinase" evidence="10">
    <location>
        <begin position="857"/>
        <end position="1135"/>
    </location>
</feature>
<dbReference type="InterPro" id="IPR001245">
    <property type="entry name" value="Ser-Thr/Tyr_kinase_cat_dom"/>
</dbReference>
<dbReference type="SUPFAM" id="SSF56112">
    <property type="entry name" value="Protein kinase-like (PK-like)"/>
    <property type="match status" value="1"/>
</dbReference>
<dbReference type="InterPro" id="IPR008271">
    <property type="entry name" value="Ser/Thr_kinase_AS"/>
</dbReference>
<keyword evidence="7 12" id="KW-0378">Hydrolase</keyword>
<dbReference type="Pfam" id="PF00150">
    <property type="entry name" value="Cellulase"/>
    <property type="match status" value="1"/>
</dbReference>
<gene>
    <name evidence="12" type="ORF">PNOK_0833900</name>
</gene>
<evidence type="ECO:0000256" key="2">
    <source>
        <dbReference type="ARBA" id="ARBA00004613"/>
    </source>
</evidence>